<dbReference type="EMBL" id="JBGCBD010000002">
    <property type="protein sequence ID" value="MEY9811766.1"/>
    <property type="molecule type" value="Genomic_DNA"/>
</dbReference>
<comment type="caution">
    <text evidence="1">The sequence shown here is derived from an EMBL/GenBank/DDBJ whole genome shotgun (WGS) entry which is preliminary data.</text>
</comment>
<evidence type="ECO:0000313" key="2">
    <source>
        <dbReference type="Proteomes" id="UP001565447"/>
    </source>
</evidence>
<name>A0ACC6UKB4_STRAO</name>
<protein>
    <submittedName>
        <fullName evidence="1">Uncharacterized protein</fullName>
    </submittedName>
</protein>
<gene>
    <name evidence="1" type="ORF">RKD21_002023</name>
</gene>
<proteinExistence type="predicted"/>
<organism evidence="1 2">
    <name type="scientific">Streptomyces albogriseolus</name>
    <dbReference type="NCBI Taxonomy" id="1887"/>
    <lineage>
        <taxon>Bacteria</taxon>
        <taxon>Bacillati</taxon>
        <taxon>Actinomycetota</taxon>
        <taxon>Actinomycetes</taxon>
        <taxon>Kitasatosporales</taxon>
        <taxon>Streptomycetaceae</taxon>
        <taxon>Streptomyces</taxon>
        <taxon>Streptomyces albogriseolus group</taxon>
    </lineage>
</organism>
<keyword evidence="2" id="KW-1185">Reference proteome</keyword>
<reference evidence="1" key="1">
    <citation type="submission" date="2024-07" db="EMBL/GenBank/DDBJ databases">
        <title>Genome sequencing of plant associated microbes to promote plant fitness in Sorghum bicolor and Oryza sativa.</title>
        <authorList>
            <person name="Coleman-Derr D."/>
        </authorList>
    </citation>
    <scope>NUCLEOTIDE SEQUENCE</scope>
    <source>
        <strain evidence="1">SAI-173</strain>
    </source>
</reference>
<evidence type="ECO:0000313" key="1">
    <source>
        <dbReference type="EMBL" id="MEY9811766.1"/>
    </source>
</evidence>
<accession>A0ACC6UKB4</accession>
<dbReference type="Proteomes" id="UP001565447">
    <property type="component" value="Unassembled WGS sequence"/>
</dbReference>
<sequence length="62" mass="6204">MTHIAVLDGPARVLSALRTPTGAGGPVTWANDLFSPAAPRRGSPGADARTALRTGTGPRAAP</sequence>